<sequence length="545" mass="59450">MAFDKWHRDSPCDSPDLSRCSPFYDRIILSAKEFNAVCQEHIARPIAVLNVLLLEVRTDLPESFGVCAGLTPSQTSISAWLLAQYAHQDRFPSVGTRDGLRIALFAACWTLSGAGIQMFLLLRPPQWVRKHSITAVAGQTVWAILTWAVWVAATRTIQRASPVLSAKMNCAGADYCTQLHAAFASLCVIGDIDPSDRSSHSGLVNVENNALRTKTASESVSMSNGILFLLKWSNSFQNAFFVDVGVCSLSSFSWRLVGCSGLRGSTSIPPSTRTGGDQGTVPLEYPWTARSSNSQVCLLIMSRFLELSNVNSVLTERMNLANDPSVYASDGARLLEFIALRERVAAASGRFAYGKLEYPFTLPIVSPDKITPSSPFPPGRFHQDMFSGNPNITKFYVTTLVPFFNSSTSYFYHLDNSTWNLDAVFNLDATLLALLSHRAHIGKVVAETKYASNVTGFTQLIKARDADGIRTLVTNTTQEAGVLAQAATAVSAFTEAWVSSGALVPDTFGSTLQQAAAVLFRELIDITTEIEIQYVSNLGLFEAAF</sequence>
<keyword evidence="2" id="KW-1185">Reference proteome</keyword>
<protein>
    <submittedName>
        <fullName evidence="1">Uncharacterized protein</fullName>
    </submittedName>
</protein>
<comment type="caution">
    <text evidence="1">The sequence shown here is derived from an EMBL/GenBank/DDBJ whole genome shotgun (WGS) entry which is preliminary data.</text>
</comment>
<evidence type="ECO:0000313" key="2">
    <source>
        <dbReference type="Proteomes" id="UP001148662"/>
    </source>
</evidence>
<reference evidence="1" key="1">
    <citation type="submission" date="2022-07" db="EMBL/GenBank/DDBJ databases">
        <title>Genome Sequence of Phlebia brevispora.</title>
        <authorList>
            <person name="Buettner E."/>
        </authorList>
    </citation>
    <scope>NUCLEOTIDE SEQUENCE</scope>
    <source>
        <strain evidence="1">MPL23</strain>
    </source>
</reference>
<dbReference type="Proteomes" id="UP001148662">
    <property type="component" value="Unassembled WGS sequence"/>
</dbReference>
<organism evidence="1 2">
    <name type="scientific">Phlebia brevispora</name>
    <dbReference type="NCBI Taxonomy" id="194682"/>
    <lineage>
        <taxon>Eukaryota</taxon>
        <taxon>Fungi</taxon>
        <taxon>Dikarya</taxon>
        <taxon>Basidiomycota</taxon>
        <taxon>Agaricomycotina</taxon>
        <taxon>Agaricomycetes</taxon>
        <taxon>Polyporales</taxon>
        <taxon>Meruliaceae</taxon>
        <taxon>Phlebia</taxon>
    </lineage>
</organism>
<gene>
    <name evidence="1" type="ORF">NM688_g565</name>
</gene>
<dbReference type="EMBL" id="JANHOG010000047">
    <property type="protein sequence ID" value="KAJ3559076.1"/>
    <property type="molecule type" value="Genomic_DNA"/>
</dbReference>
<name>A0ACC1TDV6_9APHY</name>
<evidence type="ECO:0000313" key="1">
    <source>
        <dbReference type="EMBL" id="KAJ3559076.1"/>
    </source>
</evidence>
<accession>A0ACC1TDV6</accession>
<proteinExistence type="predicted"/>